<feature type="domain" description="Methyltransferase FkbM" evidence="1">
    <location>
        <begin position="7"/>
        <end position="50"/>
    </location>
</feature>
<sequence>NISIYKIDDLTLKIQPPILMLIDTEGFEIQVLEGAKKLIEKYNPSIIIEVWEKNALKYEKSLTKLNYGYDLLLKEKKSETQYWQLKYLGK</sequence>
<dbReference type="InterPro" id="IPR029063">
    <property type="entry name" value="SAM-dependent_MTases_sf"/>
</dbReference>
<dbReference type="SUPFAM" id="SSF53335">
    <property type="entry name" value="S-adenosyl-L-methionine-dependent methyltransferases"/>
    <property type="match status" value="1"/>
</dbReference>
<protein>
    <recommendedName>
        <fullName evidence="1">Methyltransferase FkbM domain-containing protein</fullName>
    </recommendedName>
</protein>
<comment type="caution">
    <text evidence="2">The sequence shown here is derived from an EMBL/GenBank/DDBJ whole genome shotgun (WGS) entry which is preliminary data.</text>
</comment>
<feature type="non-terminal residue" evidence="2">
    <location>
        <position position="1"/>
    </location>
</feature>
<evidence type="ECO:0000313" key="2">
    <source>
        <dbReference type="EMBL" id="GAG74858.1"/>
    </source>
</evidence>
<accession>X1ARA5</accession>
<evidence type="ECO:0000259" key="1">
    <source>
        <dbReference type="Pfam" id="PF05050"/>
    </source>
</evidence>
<dbReference type="Pfam" id="PF05050">
    <property type="entry name" value="Methyltransf_21"/>
    <property type="match status" value="1"/>
</dbReference>
<name>X1ARA5_9ZZZZ</name>
<dbReference type="InterPro" id="IPR006342">
    <property type="entry name" value="FkbM_mtfrase"/>
</dbReference>
<proteinExistence type="predicted"/>
<reference evidence="2" key="1">
    <citation type="journal article" date="2014" name="Front. Microbiol.">
        <title>High frequency of phylogenetically diverse reductive dehalogenase-homologous genes in deep subseafloor sedimentary metagenomes.</title>
        <authorList>
            <person name="Kawai M."/>
            <person name="Futagami T."/>
            <person name="Toyoda A."/>
            <person name="Takaki Y."/>
            <person name="Nishi S."/>
            <person name="Hori S."/>
            <person name="Arai W."/>
            <person name="Tsubouchi T."/>
            <person name="Morono Y."/>
            <person name="Uchiyama I."/>
            <person name="Ito T."/>
            <person name="Fujiyama A."/>
            <person name="Inagaki F."/>
            <person name="Takami H."/>
        </authorList>
    </citation>
    <scope>NUCLEOTIDE SEQUENCE</scope>
    <source>
        <strain evidence="2">Expedition CK06-06</strain>
    </source>
</reference>
<organism evidence="2">
    <name type="scientific">marine sediment metagenome</name>
    <dbReference type="NCBI Taxonomy" id="412755"/>
    <lineage>
        <taxon>unclassified sequences</taxon>
        <taxon>metagenomes</taxon>
        <taxon>ecological metagenomes</taxon>
    </lineage>
</organism>
<dbReference type="AlphaFoldDB" id="X1ARA5"/>
<dbReference type="Gene3D" id="3.40.50.150">
    <property type="entry name" value="Vaccinia Virus protein VP39"/>
    <property type="match status" value="1"/>
</dbReference>
<gene>
    <name evidence="2" type="ORF">S01H4_34699</name>
</gene>
<dbReference type="EMBL" id="BART01018377">
    <property type="protein sequence ID" value="GAG74858.1"/>
    <property type="molecule type" value="Genomic_DNA"/>
</dbReference>